<keyword evidence="1" id="KW-0732">Signal</keyword>
<dbReference type="RefSeq" id="WP_045827848.1">
    <property type="nucleotide sequence ID" value="NZ_JZRB01000003.1"/>
</dbReference>
<dbReference type="Gene3D" id="2.60.40.1890">
    <property type="entry name" value="PCu(A)C copper chaperone"/>
    <property type="match status" value="1"/>
</dbReference>
<dbReference type="Pfam" id="PF04314">
    <property type="entry name" value="PCuAC"/>
    <property type="match status" value="1"/>
</dbReference>
<dbReference type="InterPro" id="IPR036182">
    <property type="entry name" value="PCuAC_sf"/>
</dbReference>
<dbReference type="PANTHER" id="PTHR36302">
    <property type="entry name" value="BLR7088 PROTEIN"/>
    <property type="match status" value="1"/>
</dbReference>
<dbReference type="OrthoDB" id="9796962at2"/>
<dbReference type="InterPro" id="IPR058248">
    <property type="entry name" value="Lxx211020-like"/>
</dbReference>
<dbReference type="SUPFAM" id="SSF110087">
    <property type="entry name" value="DR1885-like metal-binding protein"/>
    <property type="match status" value="1"/>
</dbReference>
<dbReference type="PANTHER" id="PTHR36302:SF1">
    <property type="entry name" value="COPPER CHAPERONE PCU(A)C"/>
    <property type="match status" value="1"/>
</dbReference>
<dbReference type="EMBL" id="JZRB01000003">
    <property type="protein sequence ID" value="KJV36975.1"/>
    <property type="molecule type" value="Genomic_DNA"/>
</dbReference>
<feature type="signal peptide" evidence="1">
    <location>
        <begin position="1"/>
        <end position="22"/>
    </location>
</feature>
<evidence type="ECO:0000313" key="2">
    <source>
        <dbReference type="EMBL" id="KJV36975.1"/>
    </source>
</evidence>
<evidence type="ECO:0000313" key="3">
    <source>
        <dbReference type="Proteomes" id="UP000033651"/>
    </source>
</evidence>
<evidence type="ECO:0008006" key="4">
    <source>
        <dbReference type="Google" id="ProtNLM"/>
    </source>
</evidence>
<name>A0A0F3L0A9_9GAMM</name>
<organism evidence="2 3">
    <name type="scientific">Luteibacter yeojuensis</name>
    <dbReference type="NCBI Taxonomy" id="345309"/>
    <lineage>
        <taxon>Bacteria</taxon>
        <taxon>Pseudomonadati</taxon>
        <taxon>Pseudomonadota</taxon>
        <taxon>Gammaproteobacteria</taxon>
        <taxon>Lysobacterales</taxon>
        <taxon>Rhodanobacteraceae</taxon>
        <taxon>Luteibacter</taxon>
    </lineage>
</organism>
<reference evidence="2 3" key="1">
    <citation type="submission" date="2015-03" db="EMBL/GenBank/DDBJ databases">
        <title>Draft genome sequence of Luteibacter yeojuensis strain SU11.</title>
        <authorList>
            <person name="Sulaiman J."/>
            <person name="Priya K."/>
            <person name="Chan K.-G."/>
        </authorList>
    </citation>
    <scope>NUCLEOTIDE SEQUENCE [LARGE SCALE GENOMIC DNA]</scope>
    <source>
        <strain evidence="2 3">SU11</strain>
    </source>
</reference>
<dbReference type="InterPro" id="IPR007410">
    <property type="entry name" value="LpqE-like"/>
</dbReference>
<evidence type="ECO:0000256" key="1">
    <source>
        <dbReference type="SAM" id="SignalP"/>
    </source>
</evidence>
<gene>
    <name evidence="2" type="ORF">VI08_01920</name>
</gene>
<protein>
    <recommendedName>
        <fullName evidence="4">Copper chaperone PCu(A)C</fullName>
    </recommendedName>
</protein>
<dbReference type="Proteomes" id="UP000033651">
    <property type="component" value="Unassembled WGS sequence"/>
</dbReference>
<comment type="caution">
    <text evidence="2">The sequence shown here is derived from an EMBL/GenBank/DDBJ whole genome shotgun (WGS) entry which is preliminary data.</text>
</comment>
<keyword evidence="3" id="KW-1185">Reference proteome</keyword>
<dbReference type="AlphaFoldDB" id="A0A0F3L0A9"/>
<feature type="chain" id="PRO_5002463694" description="Copper chaperone PCu(A)C" evidence="1">
    <location>
        <begin position="23"/>
        <end position="151"/>
    </location>
</feature>
<accession>A0A0F3L0A9</accession>
<proteinExistence type="predicted"/>
<sequence>MKIRWMGVVTVGLGLAAGAASATQADHVQVSQGWIRLLPGSLPAGGYATLRNDGSEVATLTELSSPRYGDVMLHESDTSGGMGRMAMVDRLPIPPAGSVALSPGGYHVMLSDAPKPIAVGERVPIRLTFEDGSHLDASFVVRPANANSATD</sequence>
<dbReference type="PATRIC" id="fig|345309.4.peg.2253"/>